<dbReference type="PANTHER" id="PTHR30136">
    <property type="entry name" value="HELIX-TURN-HELIX TRANSCRIPTIONAL REGULATOR, ICLR FAMILY"/>
    <property type="match status" value="1"/>
</dbReference>
<evidence type="ECO:0000313" key="7">
    <source>
        <dbReference type="Proteomes" id="UP000264036"/>
    </source>
</evidence>
<dbReference type="SUPFAM" id="SSF46785">
    <property type="entry name" value="Winged helix' DNA-binding domain"/>
    <property type="match status" value="1"/>
</dbReference>
<dbReference type="Pfam" id="PF01614">
    <property type="entry name" value="IclR_C"/>
    <property type="match status" value="1"/>
</dbReference>
<accession>A0A356LBK4</accession>
<organism evidence="6 7">
    <name type="scientific">Advenella kashmirensis</name>
    <dbReference type="NCBI Taxonomy" id="310575"/>
    <lineage>
        <taxon>Bacteria</taxon>
        <taxon>Pseudomonadati</taxon>
        <taxon>Pseudomonadota</taxon>
        <taxon>Betaproteobacteria</taxon>
        <taxon>Burkholderiales</taxon>
        <taxon>Alcaligenaceae</taxon>
    </lineage>
</organism>
<dbReference type="Gene3D" id="1.10.10.10">
    <property type="entry name" value="Winged helix-like DNA-binding domain superfamily/Winged helix DNA-binding domain"/>
    <property type="match status" value="1"/>
</dbReference>
<dbReference type="EMBL" id="DOEK01000004">
    <property type="protein sequence ID" value="HBP28294.1"/>
    <property type="molecule type" value="Genomic_DNA"/>
</dbReference>
<keyword evidence="3" id="KW-0804">Transcription</keyword>
<dbReference type="InterPro" id="IPR050707">
    <property type="entry name" value="HTH_MetabolicPath_Reg"/>
</dbReference>
<proteinExistence type="predicted"/>
<evidence type="ECO:0000313" key="6">
    <source>
        <dbReference type="EMBL" id="HBP28294.1"/>
    </source>
</evidence>
<dbReference type="SMART" id="SM00346">
    <property type="entry name" value="HTH_ICLR"/>
    <property type="match status" value="1"/>
</dbReference>
<dbReference type="InterPro" id="IPR005471">
    <property type="entry name" value="Tscrpt_reg_IclR_N"/>
</dbReference>
<dbReference type="PROSITE" id="PS51078">
    <property type="entry name" value="ICLR_ED"/>
    <property type="match status" value="1"/>
</dbReference>
<evidence type="ECO:0000259" key="4">
    <source>
        <dbReference type="PROSITE" id="PS51077"/>
    </source>
</evidence>
<dbReference type="SUPFAM" id="SSF55781">
    <property type="entry name" value="GAF domain-like"/>
    <property type="match status" value="1"/>
</dbReference>
<protein>
    <submittedName>
        <fullName evidence="6">IclR family transcriptional regulator</fullName>
    </submittedName>
</protein>
<dbReference type="InterPro" id="IPR036388">
    <property type="entry name" value="WH-like_DNA-bd_sf"/>
</dbReference>
<gene>
    <name evidence="6" type="ORF">DD666_02625</name>
</gene>
<dbReference type="Proteomes" id="UP000264036">
    <property type="component" value="Unassembled WGS sequence"/>
</dbReference>
<dbReference type="InterPro" id="IPR036390">
    <property type="entry name" value="WH_DNA-bd_sf"/>
</dbReference>
<dbReference type="GO" id="GO:0003677">
    <property type="term" value="F:DNA binding"/>
    <property type="evidence" value="ECO:0007669"/>
    <property type="project" value="UniProtKB-KW"/>
</dbReference>
<feature type="domain" description="IclR-ED" evidence="5">
    <location>
        <begin position="70"/>
        <end position="255"/>
    </location>
</feature>
<comment type="caution">
    <text evidence="6">The sequence shown here is derived from an EMBL/GenBank/DDBJ whole genome shotgun (WGS) entry which is preliminary data.</text>
</comment>
<dbReference type="InterPro" id="IPR014757">
    <property type="entry name" value="Tscrpt_reg_IclR_C"/>
</dbReference>
<sequence length="268" mass="29324">MTMTNQESKHLRILTVIEHLACASYPLSLAQIAQRTALPKASVLRLLQQLQEAAYVTRLPDDRGYVLGACSHQLALSVLSSTHFDRMCRLLLGKLVAATGETCNLTALIDNQVHYLARVEPESDMRLQLHLRTGAHVPLHCTASGKLFLAMMPDVHRNCLLDTLPLPVMTPKTITDRLRLAHELGLIAQQRIGTDNEEFVKGMVAIAVPVQNDRGRVIAAVACHAPTATHSFSDLFTFSSLMKDTALALGQVLAGNAKPGDRQDIEIP</sequence>
<dbReference type="AlphaFoldDB" id="A0A356LBK4"/>
<dbReference type="GO" id="GO:0003700">
    <property type="term" value="F:DNA-binding transcription factor activity"/>
    <property type="evidence" value="ECO:0007669"/>
    <property type="project" value="TreeGrafter"/>
</dbReference>
<feature type="domain" description="HTH iclR-type" evidence="4">
    <location>
        <begin position="4"/>
        <end position="69"/>
    </location>
</feature>
<reference evidence="6 7" key="1">
    <citation type="journal article" date="2018" name="Nat. Biotechnol.">
        <title>A standardized bacterial taxonomy based on genome phylogeny substantially revises the tree of life.</title>
        <authorList>
            <person name="Parks D.H."/>
            <person name="Chuvochina M."/>
            <person name="Waite D.W."/>
            <person name="Rinke C."/>
            <person name="Skarshewski A."/>
            <person name="Chaumeil P.A."/>
            <person name="Hugenholtz P."/>
        </authorList>
    </citation>
    <scope>NUCLEOTIDE SEQUENCE [LARGE SCALE GENOMIC DNA]</scope>
    <source>
        <strain evidence="6">UBA10707</strain>
    </source>
</reference>
<dbReference type="InterPro" id="IPR029016">
    <property type="entry name" value="GAF-like_dom_sf"/>
</dbReference>
<dbReference type="Pfam" id="PF09339">
    <property type="entry name" value="HTH_IclR"/>
    <property type="match status" value="1"/>
</dbReference>
<dbReference type="PROSITE" id="PS51077">
    <property type="entry name" value="HTH_ICLR"/>
    <property type="match status" value="1"/>
</dbReference>
<name>A0A356LBK4_9BURK</name>
<evidence type="ECO:0000256" key="2">
    <source>
        <dbReference type="ARBA" id="ARBA00023125"/>
    </source>
</evidence>
<keyword evidence="2" id="KW-0238">DNA-binding</keyword>
<dbReference type="PANTHER" id="PTHR30136:SF24">
    <property type="entry name" value="HTH-TYPE TRANSCRIPTIONAL REPRESSOR ALLR"/>
    <property type="match status" value="1"/>
</dbReference>
<keyword evidence="1" id="KW-0805">Transcription regulation</keyword>
<dbReference type="Gene3D" id="3.30.450.40">
    <property type="match status" value="1"/>
</dbReference>
<evidence type="ECO:0000256" key="3">
    <source>
        <dbReference type="ARBA" id="ARBA00023163"/>
    </source>
</evidence>
<dbReference type="GO" id="GO:0045892">
    <property type="term" value="P:negative regulation of DNA-templated transcription"/>
    <property type="evidence" value="ECO:0007669"/>
    <property type="project" value="TreeGrafter"/>
</dbReference>
<evidence type="ECO:0000259" key="5">
    <source>
        <dbReference type="PROSITE" id="PS51078"/>
    </source>
</evidence>
<evidence type="ECO:0000256" key="1">
    <source>
        <dbReference type="ARBA" id="ARBA00023015"/>
    </source>
</evidence>